<feature type="compositionally biased region" description="Basic and acidic residues" evidence="10">
    <location>
        <begin position="896"/>
        <end position="920"/>
    </location>
</feature>
<evidence type="ECO:0000256" key="8">
    <source>
        <dbReference type="ARBA" id="ARBA00064817"/>
    </source>
</evidence>
<proteinExistence type="inferred from homology"/>
<dbReference type="GO" id="GO:0005685">
    <property type="term" value="C:U1 snRNP"/>
    <property type="evidence" value="ECO:0007669"/>
    <property type="project" value="TreeGrafter"/>
</dbReference>
<dbReference type="SUPFAM" id="SSF81698">
    <property type="entry name" value="FF domain"/>
    <property type="match status" value="5"/>
</dbReference>
<dbReference type="GO" id="GO:0045292">
    <property type="term" value="P:mRNA cis splicing, via spliceosome"/>
    <property type="evidence" value="ECO:0007669"/>
    <property type="project" value="InterPro"/>
</dbReference>
<feature type="coiled-coil region" evidence="9">
    <location>
        <begin position="776"/>
        <end position="803"/>
    </location>
</feature>
<feature type="compositionally biased region" description="Basic and acidic residues" evidence="10">
    <location>
        <begin position="849"/>
        <end position="874"/>
    </location>
</feature>
<dbReference type="Pfam" id="PF00397">
    <property type="entry name" value="WW"/>
    <property type="match status" value="2"/>
</dbReference>
<dbReference type="Pfam" id="PF01846">
    <property type="entry name" value="FF"/>
    <property type="match status" value="4"/>
</dbReference>
<comment type="caution">
    <text evidence="13">The sequence shown here is derived from an EMBL/GenBank/DDBJ whole genome shotgun (WGS) entry which is preliminary data.</text>
</comment>
<feature type="domain" description="FF" evidence="12">
    <location>
        <begin position="518"/>
        <end position="573"/>
    </location>
</feature>
<feature type="domain" description="FF" evidence="12">
    <location>
        <begin position="658"/>
        <end position="721"/>
    </location>
</feature>
<dbReference type="FunFam" id="1.10.10.440:FF:000013">
    <property type="entry name" value="pre-mRNA-processing protein 40A isoform X1"/>
    <property type="match status" value="1"/>
</dbReference>
<dbReference type="Gene3D" id="2.20.70.10">
    <property type="match status" value="2"/>
</dbReference>
<protein>
    <recommendedName>
        <fullName evidence="15">Pre-mRNA-processing protein 40A</fullName>
    </recommendedName>
</protein>
<evidence type="ECO:0000256" key="9">
    <source>
        <dbReference type="SAM" id="Coils"/>
    </source>
</evidence>
<dbReference type="SMART" id="SM00441">
    <property type="entry name" value="FF"/>
    <property type="match status" value="5"/>
</dbReference>
<dbReference type="InterPro" id="IPR036020">
    <property type="entry name" value="WW_dom_sf"/>
</dbReference>
<evidence type="ECO:0000259" key="12">
    <source>
        <dbReference type="PROSITE" id="PS51676"/>
    </source>
</evidence>
<feature type="domain" description="FF" evidence="12">
    <location>
        <begin position="586"/>
        <end position="640"/>
    </location>
</feature>
<feature type="compositionally biased region" description="Pro residues" evidence="10">
    <location>
        <begin position="10"/>
        <end position="19"/>
    </location>
</feature>
<feature type="region of interest" description="Disordered" evidence="10">
    <location>
        <begin position="405"/>
        <end position="444"/>
    </location>
</feature>
<keyword evidence="14" id="KW-1185">Reference proteome</keyword>
<feature type="region of interest" description="Disordered" evidence="10">
    <location>
        <begin position="849"/>
        <end position="1008"/>
    </location>
</feature>
<evidence type="ECO:0008006" key="15">
    <source>
        <dbReference type="Google" id="ProtNLM"/>
    </source>
</evidence>
<sequence>MPSNSQFPSMQPPRLPLAGPPQSAYTPMPVPPQFRPHMVPPQPFIPGPSQQFQPLGHTNVMMPPPPSQVPFPQPMQQMHGRSIAGAHNVPSPQAIPPPPDFANRPVTPVALQPQQNFQMSNNYMPCPNGSSLPVSSSFKMDSESSGSLHKAQKSDSMFPVGGQPCVLPGNPSNNSKNMPMEQSKEPLLKRGEESNTAILEANPRLGSADKMESSWIEHTARTGKKYYYNLRTKVSSWEKPLELMTAIEKADASTNWRECTSPDGNKYYYNKITKVSKWAIPDELKLVREMVKLEPIKVLEQENSGVSHTLDKTLLCSAKASPSAACLSALPQEAGASPISVAIVVTNELLSLSDNVSKSPTESVGMQTPSKTASPVVKSDGHGVSTTPADPITTQMVSEISSVHDAAADTDRGSPGKTQEVEKSAGVSEKGSVASSDEKLTEPSPLVYPSKLEAKDAFKSLLESASVGPDWNWEQSMRAIINDRRYGALKTLSERKQAFNEYVEQKKTHEAEEKRARQKKGKEDFKIMLEECKELTSSTRWSKAIYIFENDERYKAVERPKDREDLFQDYIQELDKKERAKALEANKQNRIEYLEFLKSCDFIKASSQWRKVQDRIEADERCLCLEKIDRLEIFQEYIRDLEREEEEQRKLRMEELRKTERKNRDEFRKLMEEHVSEGALTARTHWRDYCVKVKDSLAYLAVSSNTSGSTAKDLFEDVVEELEKQFVDDKARIKHAIKVHEIALTTSWTFENLKAAISEDISSPPISDTNLKFVFEELLERAREKEEKEAKRLKRLADDFYELLSVSKEITASSRWEDCKPFLDDRKMSEEGFLRDIFDKFVAGLKEKAKEKERKRREEKARKEKGNERKGREKEKHRRDKDREDESRSRKKRGRKESTDSDDKTESYSYENNRRSESERGRKHREQQHSRSIDEGESEKRGQSRSTHQNNNRDHKKSKQESVEHHGWASETKPDGHHKKYMRDYRRSGGSHHRNGSDYVDGEDGEVR</sequence>
<dbReference type="Proteomes" id="UP000249390">
    <property type="component" value="Unassembled WGS sequence"/>
</dbReference>
<evidence type="ECO:0000256" key="7">
    <source>
        <dbReference type="ARBA" id="ARBA00061317"/>
    </source>
</evidence>
<gene>
    <name evidence="13" type="ORF">DM860_015574</name>
</gene>
<keyword evidence="5" id="KW-0539">Nucleus</keyword>
<dbReference type="SUPFAM" id="SSF51045">
    <property type="entry name" value="WW domain"/>
    <property type="match status" value="2"/>
</dbReference>
<dbReference type="InterPro" id="IPR001202">
    <property type="entry name" value="WW_dom"/>
</dbReference>
<feature type="compositionally biased region" description="Basic and acidic residues" evidence="10">
    <location>
        <begin position="959"/>
        <end position="975"/>
    </location>
</feature>
<evidence type="ECO:0000256" key="10">
    <source>
        <dbReference type="SAM" id="MobiDB-lite"/>
    </source>
</evidence>
<dbReference type="GO" id="GO:0070063">
    <property type="term" value="F:RNA polymerase binding"/>
    <property type="evidence" value="ECO:0007669"/>
    <property type="project" value="UniProtKB-ARBA"/>
</dbReference>
<feature type="region of interest" description="Disordered" evidence="10">
    <location>
        <begin position="355"/>
        <end position="392"/>
    </location>
</feature>
<feature type="domain" description="WW" evidence="11">
    <location>
        <begin position="209"/>
        <end position="242"/>
    </location>
</feature>
<dbReference type="GO" id="GO:0071004">
    <property type="term" value="C:U2-type prespliceosome"/>
    <property type="evidence" value="ECO:0007669"/>
    <property type="project" value="TreeGrafter"/>
</dbReference>
<evidence type="ECO:0000256" key="4">
    <source>
        <dbReference type="ARBA" id="ARBA00023187"/>
    </source>
</evidence>
<dbReference type="PROSITE" id="PS50020">
    <property type="entry name" value="WW_DOMAIN_2"/>
    <property type="match status" value="2"/>
</dbReference>
<evidence type="ECO:0000259" key="11">
    <source>
        <dbReference type="PROSITE" id="PS50020"/>
    </source>
</evidence>
<evidence type="ECO:0000256" key="1">
    <source>
        <dbReference type="ARBA" id="ARBA00004123"/>
    </source>
</evidence>
<dbReference type="GO" id="GO:0003723">
    <property type="term" value="F:RNA binding"/>
    <property type="evidence" value="ECO:0007669"/>
    <property type="project" value="TreeGrafter"/>
</dbReference>
<feature type="domain" description="WW" evidence="11">
    <location>
        <begin position="250"/>
        <end position="283"/>
    </location>
</feature>
<accession>A0A328E6M6</accession>
<feature type="domain" description="FF" evidence="12">
    <location>
        <begin position="451"/>
        <end position="505"/>
    </location>
</feature>
<dbReference type="InterPro" id="IPR036517">
    <property type="entry name" value="FF_domain_sf"/>
</dbReference>
<name>A0A328E6M6_9ASTE</name>
<dbReference type="PANTHER" id="PTHR11864">
    <property type="entry name" value="PRE-MRNA-PROCESSING PROTEIN PRP40"/>
    <property type="match status" value="1"/>
</dbReference>
<feature type="compositionally biased region" description="Basic and acidic residues" evidence="10">
    <location>
        <begin position="927"/>
        <end position="942"/>
    </location>
</feature>
<feature type="region of interest" description="Disordered" evidence="10">
    <location>
        <begin position="134"/>
        <end position="161"/>
    </location>
</feature>
<feature type="compositionally biased region" description="Basic and acidic residues" evidence="10">
    <location>
        <begin position="406"/>
        <end position="423"/>
    </location>
</feature>
<reference evidence="13 14" key="1">
    <citation type="submission" date="2018-06" db="EMBL/GenBank/DDBJ databases">
        <title>The Genome of Cuscuta australis (Dodder) Provides Insight into the Evolution of Plant Parasitism.</title>
        <authorList>
            <person name="Liu H."/>
        </authorList>
    </citation>
    <scope>NUCLEOTIDE SEQUENCE [LARGE SCALE GENOMIC DNA]</scope>
    <source>
        <strain evidence="14">cv. Yunnan</strain>
        <tissue evidence="13">Vines</tissue>
    </source>
</reference>
<feature type="region of interest" description="Disordered" evidence="10">
    <location>
        <begin position="1"/>
        <end position="53"/>
    </location>
</feature>
<evidence type="ECO:0000313" key="13">
    <source>
        <dbReference type="EMBL" id="RAL53537.1"/>
    </source>
</evidence>
<evidence type="ECO:0000256" key="2">
    <source>
        <dbReference type="ARBA" id="ARBA00022664"/>
    </source>
</evidence>
<dbReference type="EMBL" id="NQVE01000025">
    <property type="protein sequence ID" value="RAL53537.1"/>
    <property type="molecule type" value="Genomic_DNA"/>
</dbReference>
<dbReference type="AlphaFoldDB" id="A0A328E6M6"/>
<dbReference type="SMART" id="SM00456">
    <property type="entry name" value="WW"/>
    <property type="match status" value="2"/>
</dbReference>
<feature type="compositionally biased region" description="Pro residues" evidence="10">
    <location>
        <begin position="28"/>
        <end position="46"/>
    </location>
</feature>
<dbReference type="PROSITE" id="PS51676">
    <property type="entry name" value="FF"/>
    <property type="match status" value="4"/>
</dbReference>
<evidence type="ECO:0000256" key="6">
    <source>
        <dbReference type="ARBA" id="ARBA00056384"/>
    </source>
</evidence>
<dbReference type="InterPro" id="IPR039726">
    <property type="entry name" value="Prp40-like"/>
</dbReference>
<dbReference type="PANTHER" id="PTHR11864:SF0">
    <property type="entry name" value="PRP40 PRE-MRNA PROCESSING FACTOR 40 HOMOLOG A (YEAST)"/>
    <property type="match status" value="1"/>
</dbReference>
<organism evidence="13 14">
    <name type="scientific">Cuscuta australis</name>
    <dbReference type="NCBI Taxonomy" id="267555"/>
    <lineage>
        <taxon>Eukaryota</taxon>
        <taxon>Viridiplantae</taxon>
        <taxon>Streptophyta</taxon>
        <taxon>Embryophyta</taxon>
        <taxon>Tracheophyta</taxon>
        <taxon>Spermatophyta</taxon>
        <taxon>Magnoliopsida</taxon>
        <taxon>eudicotyledons</taxon>
        <taxon>Gunneridae</taxon>
        <taxon>Pentapetalae</taxon>
        <taxon>asterids</taxon>
        <taxon>lamiids</taxon>
        <taxon>Solanales</taxon>
        <taxon>Convolvulaceae</taxon>
        <taxon>Cuscuteae</taxon>
        <taxon>Cuscuta</taxon>
        <taxon>Cuscuta subgen. Grammica</taxon>
        <taxon>Cuscuta sect. Cleistogrammica</taxon>
    </lineage>
</organism>
<feature type="compositionally biased region" description="Polar residues" evidence="10">
    <location>
        <begin position="355"/>
        <end position="373"/>
    </location>
</feature>
<dbReference type="Pfam" id="PF25432">
    <property type="entry name" value="FF_PRPF40A"/>
    <property type="match status" value="1"/>
</dbReference>
<keyword evidence="2" id="KW-0507">mRNA processing</keyword>
<dbReference type="PROSITE" id="PS01159">
    <property type="entry name" value="WW_DOMAIN_1"/>
    <property type="match status" value="1"/>
</dbReference>
<evidence type="ECO:0000313" key="14">
    <source>
        <dbReference type="Proteomes" id="UP000249390"/>
    </source>
</evidence>
<comment type="similarity">
    <text evidence="7">Belongs to the PRPF40 family.</text>
</comment>
<dbReference type="FunFam" id="1.10.10.440:FF:000024">
    <property type="entry name" value="Pre-mRNA-processing protein 40A"/>
    <property type="match status" value="1"/>
</dbReference>
<dbReference type="InterPro" id="IPR002713">
    <property type="entry name" value="FF_domain"/>
</dbReference>
<keyword evidence="4" id="KW-0508">mRNA splicing</keyword>
<comment type="function">
    <text evidence="6">Binds the phosphorylated C-terminal domain (CTD) of the largest subunit of RNA polymerase II and functions as a scaffold for RNA processing machineries. May be involved in pre-mRNA splicing.</text>
</comment>
<comment type="subunit">
    <text evidence="8">Interacts (via the WW domains) with the phosphorylated C-terminal domain of NRPB1 (via CTD domain).</text>
</comment>
<feature type="coiled-coil region" evidence="9">
    <location>
        <begin position="631"/>
        <end position="673"/>
    </location>
</feature>
<evidence type="ECO:0000256" key="5">
    <source>
        <dbReference type="ARBA" id="ARBA00023242"/>
    </source>
</evidence>
<dbReference type="Gene3D" id="1.10.10.440">
    <property type="entry name" value="FF domain"/>
    <property type="match status" value="5"/>
</dbReference>
<evidence type="ECO:0000256" key="3">
    <source>
        <dbReference type="ARBA" id="ARBA00022737"/>
    </source>
</evidence>
<dbReference type="CDD" id="cd00201">
    <property type="entry name" value="WW"/>
    <property type="match status" value="2"/>
</dbReference>
<keyword evidence="9" id="KW-0175">Coiled coil</keyword>
<comment type="subcellular location">
    <subcellularLocation>
        <location evidence="1">Nucleus</location>
    </subcellularLocation>
</comment>
<keyword evidence="3" id="KW-0677">Repeat</keyword>
<feature type="compositionally biased region" description="Polar residues" evidence="10">
    <location>
        <begin position="134"/>
        <end position="147"/>
    </location>
</feature>